<sequence length="440" mass="50773">MDQMEVLENTSDNVPQVVVNEAPDPKKTWQYVPYYKKASKDVSSSISTKNIIEGSRRKKNNETFLMDVIPYSQAINDPLEQRELLNAMQKEFDSLMQHNTGELVPYPRNSKVIGGMWRLTKKKNEYGEVYRYKARWVVLGNHQEHLIHYFDTWSSVGRNETFKILISLLVNKNMKVYQFDVETAFLHGEMDADVYVIQVKGFEVQGKENWVWRLNKSLYGTKQAPRMWKEKLTKALNSLGMFSAMLYEALFINKAKTMFLHIHVDNGFLVGENEAEIIAFTTRLSKIFKLKVKKNPTQHLGYRLIWHGNGSVSLTQHDFCLKILATFDMNDSRGVKTPCNGNLSDIVEEEGPEFDKHSFQQAIGFLNYLAQHTCPDILFTINQLARCSTNPTVIQWKAVKHLLRYIKHTCTLGITYTRSEGTESILQGWADADYANSKKD</sequence>
<dbReference type="SUPFAM" id="SSF56672">
    <property type="entry name" value="DNA/RNA polymerases"/>
    <property type="match status" value="1"/>
</dbReference>
<proteinExistence type="predicted"/>
<dbReference type="PANTHER" id="PTHR11439">
    <property type="entry name" value="GAG-POL-RELATED RETROTRANSPOSON"/>
    <property type="match status" value="1"/>
</dbReference>
<reference evidence="2" key="1">
    <citation type="submission" date="2021-03" db="EMBL/GenBank/DDBJ databases">
        <title>Draft genome sequence of rust myrtle Austropuccinia psidii MF-1, a brazilian biotype.</title>
        <authorList>
            <person name="Quecine M.C."/>
            <person name="Pachon D.M.R."/>
            <person name="Bonatelli M.L."/>
            <person name="Correr F.H."/>
            <person name="Franceschini L.M."/>
            <person name="Leite T.F."/>
            <person name="Margarido G.R.A."/>
            <person name="Almeida C.A."/>
            <person name="Ferrarezi J.A."/>
            <person name="Labate C.A."/>
        </authorList>
    </citation>
    <scope>NUCLEOTIDE SEQUENCE</scope>
    <source>
        <strain evidence="2">MF-1</strain>
    </source>
</reference>
<comment type="caution">
    <text evidence="2">The sequence shown here is derived from an EMBL/GenBank/DDBJ whole genome shotgun (WGS) entry which is preliminary data.</text>
</comment>
<protein>
    <recommendedName>
        <fullName evidence="1">Reverse transcriptase Ty1/copia-type domain-containing protein</fullName>
    </recommendedName>
</protein>
<dbReference type="Pfam" id="PF07727">
    <property type="entry name" value="RVT_2"/>
    <property type="match status" value="1"/>
</dbReference>
<feature type="domain" description="Reverse transcriptase Ty1/copia-type" evidence="1">
    <location>
        <begin position="99"/>
        <end position="339"/>
    </location>
</feature>
<dbReference type="InterPro" id="IPR013103">
    <property type="entry name" value="RVT_2"/>
</dbReference>
<dbReference type="EMBL" id="AVOT02042855">
    <property type="protein sequence ID" value="MBW0538296.1"/>
    <property type="molecule type" value="Genomic_DNA"/>
</dbReference>
<gene>
    <name evidence="2" type="ORF">O181_078011</name>
</gene>
<dbReference type="Proteomes" id="UP000765509">
    <property type="component" value="Unassembled WGS sequence"/>
</dbReference>
<evidence type="ECO:0000259" key="1">
    <source>
        <dbReference type="Pfam" id="PF07727"/>
    </source>
</evidence>
<evidence type="ECO:0000313" key="3">
    <source>
        <dbReference type="Proteomes" id="UP000765509"/>
    </source>
</evidence>
<evidence type="ECO:0000313" key="2">
    <source>
        <dbReference type="EMBL" id="MBW0538296.1"/>
    </source>
</evidence>
<dbReference type="InterPro" id="IPR043502">
    <property type="entry name" value="DNA/RNA_pol_sf"/>
</dbReference>
<dbReference type="AlphaFoldDB" id="A0A9Q3FJ64"/>
<name>A0A9Q3FJ64_9BASI</name>
<accession>A0A9Q3FJ64</accession>
<organism evidence="2 3">
    <name type="scientific">Austropuccinia psidii MF-1</name>
    <dbReference type="NCBI Taxonomy" id="1389203"/>
    <lineage>
        <taxon>Eukaryota</taxon>
        <taxon>Fungi</taxon>
        <taxon>Dikarya</taxon>
        <taxon>Basidiomycota</taxon>
        <taxon>Pucciniomycotina</taxon>
        <taxon>Pucciniomycetes</taxon>
        <taxon>Pucciniales</taxon>
        <taxon>Sphaerophragmiaceae</taxon>
        <taxon>Austropuccinia</taxon>
    </lineage>
</organism>
<keyword evidence="3" id="KW-1185">Reference proteome</keyword>